<dbReference type="Proteomes" id="UP000886607">
    <property type="component" value="Unassembled WGS sequence"/>
</dbReference>
<gene>
    <name evidence="2" type="ORF">TK11N_22340</name>
    <name evidence="3" type="ORF">TK2N_22110</name>
</gene>
<evidence type="ECO:0000256" key="1">
    <source>
        <dbReference type="SAM" id="Coils"/>
    </source>
</evidence>
<proteinExistence type="predicted"/>
<protein>
    <submittedName>
        <fullName evidence="3">Uncharacterized protein</fullName>
    </submittedName>
</protein>
<keyword evidence="5" id="KW-1185">Reference proteome</keyword>
<comment type="caution">
    <text evidence="3">The sequence shown here is derived from an EMBL/GenBank/DDBJ whole genome shotgun (WGS) entry which is preliminary data.</text>
</comment>
<evidence type="ECO:0000313" key="4">
    <source>
        <dbReference type="Proteomes" id="UP000886597"/>
    </source>
</evidence>
<sequence length="312" mass="36205">MADIINFPDKDERLLENGNKNMEAQDFLAAKNDFKKLYQQTPTFFYAKKLVAVLQHLGDYAGALQLADDHFTAFMNDSEGFTGYFHLLLLDTQFLAAHKLLQYKNTRREFPQLKEELNQLENAQTLLSADLKSVKKKQLDYLDKVQQPIKPQDWQTLIKGVSLADFLAICQEYLPHVQNPFIPPKLIEELVQDGAQGEINVVGKKINLAELPLPEDTEVLHKTLAIIEEEVQDNPQLKMLIIPEIKAHFALLYPFLPNENEAIDWAQSYILEYKEMFGEDISTEEWSHYQQIQAKKEKLRQIYQSLDEDHRN</sequence>
<keyword evidence="1" id="KW-0175">Coiled coil</keyword>
<accession>A0AAN4UDC5</accession>
<evidence type="ECO:0000313" key="3">
    <source>
        <dbReference type="EMBL" id="GEQ55367.1"/>
    </source>
</evidence>
<dbReference type="AlphaFoldDB" id="A0AAN4UDC5"/>
<organism evidence="3 4">
    <name type="scientific">Tetragenococcus koreensis</name>
    <dbReference type="NCBI Taxonomy" id="290335"/>
    <lineage>
        <taxon>Bacteria</taxon>
        <taxon>Bacillati</taxon>
        <taxon>Bacillota</taxon>
        <taxon>Bacilli</taxon>
        <taxon>Lactobacillales</taxon>
        <taxon>Enterococcaceae</taxon>
        <taxon>Tetragenococcus</taxon>
    </lineage>
</organism>
<dbReference type="EMBL" id="BKBQ01000045">
    <property type="protein sequence ID" value="GEQ55367.1"/>
    <property type="molecule type" value="Genomic_DNA"/>
</dbReference>
<dbReference type="EMBL" id="BKBO01000046">
    <property type="protein sequence ID" value="GEQ50382.1"/>
    <property type="molecule type" value="Genomic_DNA"/>
</dbReference>
<dbReference type="Proteomes" id="UP000886597">
    <property type="component" value="Unassembled WGS sequence"/>
</dbReference>
<reference evidence="3" key="1">
    <citation type="submission" date="2019-08" db="EMBL/GenBank/DDBJ databases">
        <authorList>
            <person name="Ishikawa M."/>
            <person name="Suzuki T."/>
            <person name="Matsutani M."/>
        </authorList>
    </citation>
    <scope>NUCLEOTIDE SEQUENCE</scope>
    <source>
        <strain evidence="3">7C1</strain>
        <strain evidence="2">8C4</strain>
    </source>
</reference>
<reference evidence="3" key="2">
    <citation type="journal article" date="2020" name="Int. Dairy J.">
        <title>Lactic acid bacterial diversity in Brie cheese focusing on salt concentration and pH of isolation medium and characterisation of halophilic and alkaliphilic lactic acid bacterial isolates.</title>
        <authorList>
            <person name="Unno R."/>
            <person name="Matsutani M."/>
            <person name="Suzuki T."/>
            <person name="Kodama K."/>
            <person name="Matsushita H."/>
            <person name="Yamasato K."/>
            <person name="Koizumi Y."/>
            <person name="Ishikawa M."/>
        </authorList>
    </citation>
    <scope>NUCLEOTIDE SEQUENCE</scope>
    <source>
        <strain evidence="3">7C1</strain>
        <strain evidence="2">8C4</strain>
    </source>
</reference>
<name>A0AAN4UDC5_9ENTE</name>
<evidence type="ECO:0000313" key="5">
    <source>
        <dbReference type="Proteomes" id="UP000886607"/>
    </source>
</evidence>
<dbReference type="RefSeq" id="WP_202584449.1">
    <property type="nucleotide sequence ID" value="NZ_BKBO01000046.1"/>
</dbReference>
<evidence type="ECO:0000313" key="2">
    <source>
        <dbReference type="EMBL" id="GEQ50382.1"/>
    </source>
</evidence>
<feature type="coiled-coil region" evidence="1">
    <location>
        <begin position="103"/>
        <end position="137"/>
    </location>
</feature>